<sequence length="134" mass="15156">MDEDDSQELLNTVLGVLAPRRPEKSAQPSPLSARKLAAWLRTEAYLQRETDDFGEIEPEYRARTLRALEYYVQFDSNQEPDLLELGIVLRNLEQSALEEDVMSDARDGFSDLPPELRQRAELPSSSVDEDMAGG</sequence>
<dbReference type="EMBL" id="JAPDRN010000171">
    <property type="protein sequence ID" value="KAJ9616133.1"/>
    <property type="molecule type" value="Genomic_DNA"/>
</dbReference>
<protein>
    <submittedName>
        <fullName evidence="2">Uncharacterized protein</fullName>
    </submittedName>
</protein>
<dbReference type="AlphaFoldDB" id="A0AA39CQD9"/>
<reference evidence="2" key="1">
    <citation type="submission" date="2022-10" db="EMBL/GenBank/DDBJ databases">
        <title>Culturing micro-colonial fungi from biological soil crusts in the Mojave desert and describing Neophaeococcomyces mojavensis, and introducing the new genera and species Taxawa tesnikishii.</title>
        <authorList>
            <person name="Kurbessoian T."/>
            <person name="Stajich J.E."/>
        </authorList>
    </citation>
    <scope>NUCLEOTIDE SEQUENCE</scope>
    <source>
        <strain evidence="2">TK_35</strain>
    </source>
</reference>
<gene>
    <name evidence="2" type="ORF">H2204_014077</name>
</gene>
<dbReference type="Proteomes" id="UP001172681">
    <property type="component" value="Unassembled WGS sequence"/>
</dbReference>
<comment type="caution">
    <text evidence="2">The sequence shown here is derived from an EMBL/GenBank/DDBJ whole genome shotgun (WGS) entry which is preliminary data.</text>
</comment>
<evidence type="ECO:0000313" key="3">
    <source>
        <dbReference type="Proteomes" id="UP001172681"/>
    </source>
</evidence>
<feature type="region of interest" description="Disordered" evidence="1">
    <location>
        <begin position="103"/>
        <end position="134"/>
    </location>
</feature>
<evidence type="ECO:0000313" key="2">
    <source>
        <dbReference type="EMBL" id="KAJ9616133.1"/>
    </source>
</evidence>
<proteinExistence type="predicted"/>
<accession>A0AA39CQD9</accession>
<evidence type="ECO:0000256" key="1">
    <source>
        <dbReference type="SAM" id="MobiDB-lite"/>
    </source>
</evidence>
<feature type="compositionally biased region" description="Basic and acidic residues" evidence="1">
    <location>
        <begin position="103"/>
        <end position="120"/>
    </location>
</feature>
<name>A0AA39CQD9_9EURO</name>
<organism evidence="2 3">
    <name type="scientific">Knufia peltigerae</name>
    <dbReference type="NCBI Taxonomy" id="1002370"/>
    <lineage>
        <taxon>Eukaryota</taxon>
        <taxon>Fungi</taxon>
        <taxon>Dikarya</taxon>
        <taxon>Ascomycota</taxon>
        <taxon>Pezizomycotina</taxon>
        <taxon>Eurotiomycetes</taxon>
        <taxon>Chaetothyriomycetidae</taxon>
        <taxon>Chaetothyriales</taxon>
        <taxon>Trichomeriaceae</taxon>
        <taxon>Knufia</taxon>
    </lineage>
</organism>
<keyword evidence="3" id="KW-1185">Reference proteome</keyword>